<dbReference type="EMBL" id="GBXM01002427">
    <property type="protein sequence ID" value="JAI06151.1"/>
    <property type="molecule type" value="Transcribed_RNA"/>
</dbReference>
<protein>
    <submittedName>
        <fullName evidence="1">Uncharacterized protein</fullName>
    </submittedName>
</protein>
<accession>A0A0E9XWB0</accession>
<evidence type="ECO:0000313" key="1">
    <source>
        <dbReference type="EMBL" id="JAI06151.1"/>
    </source>
</evidence>
<sequence length="39" mass="4701">MVLKESVFIWFQTLKNNSKNYNIYTIYINTFITYTSNST</sequence>
<name>A0A0E9XWB0_ANGAN</name>
<proteinExistence type="predicted"/>
<dbReference type="AlphaFoldDB" id="A0A0E9XWB0"/>
<organism evidence="1">
    <name type="scientific">Anguilla anguilla</name>
    <name type="common">European freshwater eel</name>
    <name type="synonym">Muraena anguilla</name>
    <dbReference type="NCBI Taxonomy" id="7936"/>
    <lineage>
        <taxon>Eukaryota</taxon>
        <taxon>Metazoa</taxon>
        <taxon>Chordata</taxon>
        <taxon>Craniata</taxon>
        <taxon>Vertebrata</taxon>
        <taxon>Euteleostomi</taxon>
        <taxon>Actinopterygii</taxon>
        <taxon>Neopterygii</taxon>
        <taxon>Teleostei</taxon>
        <taxon>Anguilliformes</taxon>
        <taxon>Anguillidae</taxon>
        <taxon>Anguilla</taxon>
    </lineage>
</organism>
<reference evidence="1" key="1">
    <citation type="submission" date="2014-11" db="EMBL/GenBank/DDBJ databases">
        <authorList>
            <person name="Amaro Gonzalez C."/>
        </authorList>
    </citation>
    <scope>NUCLEOTIDE SEQUENCE</scope>
</reference>
<reference evidence="1" key="2">
    <citation type="journal article" date="2015" name="Fish Shellfish Immunol.">
        <title>Early steps in the European eel (Anguilla anguilla)-Vibrio vulnificus interaction in the gills: Role of the RtxA13 toxin.</title>
        <authorList>
            <person name="Callol A."/>
            <person name="Pajuelo D."/>
            <person name="Ebbesson L."/>
            <person name="Teles M."/>
            <person name="MacKenzie S."/>
            <person name="Amaro C."/>
        </authorList>
    </citation>
    <scope>NUCLEOTIDE SEQUENCE</scope>
</reference>